<sequence length="81" mass="9103">KALDAGPAISDRVLKDQFEKLILHSLPEIQRASSQTLTRMVVIDALDQCEREQDIRAILQPLARTNDIKPVSLRVLVTSRP</sequence>
<dbReference type="AlphaFoldDB" id="A0A6A6DJ29"/>
<gene>
    <name evidence="3" type="ORF">K469DRAFT_602956</name>
</gene>
<reference evidence="3" key="1">
    <citation type="journal article" date="2020" name="Stud. Mycol.">
        <title>101 Dothideomycetes genomes: a test case for predicting lifestyles and emergence of pathogens.</title>
        <authorList>
            <person name="Haridas S."/>
            <person name="Albert R."/>
            <person name="Binder M."/>
            <person name="Bloem J."/>
            <person name="Labutti K."/>
            <person name="Salamov A."/>
            <person name="Andreopoulos B."/>
            <person name="Baker S."/>
            <person name="Barry K."/>
            <person name="Bills G."/>
            <person name="Bluhm B."/>
            <person name="Cannon C."/>
            <person name="Castanera R."/>
            <person name="Culley D."/>
            <person name="Daum C."/>
            <person name="Ezra D."/>
            <person name="Gonzalez J."/>
            <person name="Henrissat B."/>
            <person name="Kuo A."/>
            <person name="Liang C."/>
            <person name="Lipzen A."/>
            <person name="Lutzoni F."/>
            <person name="Magnuson J."/>
            <person name="Mondo S."/>
            <person name="Nolan M."/>
            <person name="Ohm R."/>
            <person name="Pangilinan J."/>
            <person name="Park H.-J."/>
            <person name="Ramirez L."/>
            <person name="Alfaro M."/>
            <person name="Sun H."/>
            <person name="Tritt A."/>
            <person name="Yoshinaga Y."/>
            <person name="Zwiers L.-H."/>
            <person name="Turgeon B."/>
            <person name="Goodwin S."/>
            <person name="Spatafora J."/>
            <person name="Crous P."/>
            <person name="Grigoriev I."/>
        </authorList>
    </citation>
    <scope>NUCLEOTIDE SEQUENCE</scope>
    <source>
        <strain evidence="3">CBS 207.26</strain>
    </source>
</reference>
<dbReference type="OrthoDB" id="674604at2759"/>
<keyword evidence="1" id="KW-0677">Repeat</keyword>
<keyword evidence="4" id="KW-1185">Reference proteome</keyword>
<protein>
    <recommendedName>
        <fullName evidence="2">Nephrocystin 3-like N-terminal domain-containing protein</fullName>
    </recommendedName>
</protein>
<proteinExistence type="predicted"/>
<name>A0A6A6DJ29_9PEZI</name>
<dbReference type="Pfam" id="PF24883">
    <property type="entry name" value="NPHP3_N"/>
    <property type="match status" value="1"/>
</dbReference>
<organism evidence="3 4">
    <name type="scientific">Zopfia rhizophila CBS 207.26</name>
    <dbReference type="NCBI Taxonomy" id="1314779"/>
    <lineage>
        <taxon>Eukaryota</taxon>
        <taxon>Fungi</taxon>
        <taxon>Dikarya</taxon>
        <taxon>Ascomycota</taxon>
        <taxon>Pezizomycotina</taxon>
        <taxon>Dothideomycetes</taxon>
        <taxon>Dothideomycetes incertae sedis</taxon>
        <taxon>Zopfiaceae</taxon>
        <taxon>Zopfia</taxon>
    </lineage>
</organism>
<feature type="non-terminal residue" evidence="3">
    <location>
        <position position="1"/>
    </location>
</feature>
<accession>A0A6A6DJ29</accession>
<evidence type="ECO:0000256" key="1">
    <source>
        <dbReference type="ARBA" id="ARBA00022737"/>
    </source>
</evidence>
<feature type="domain" description="Nephrocystin 3-like N-terminal" evidence="2">
    <location>
        <begin position="18"/>
        <end position="80"/>
    </location>
</feature>
<evidence type="ECO:0000259" key="2">
    <source>
        <dbReference type="Pfam" id="PF24883"/>
    </source>
</evidence>
<evidence type="ECO:0000313" key="4">
    <source>
        <dbReference type="Proteomes" id="UP000800200"/>
    </source>
</evidence>
<dbReference type="Proteomes" id="UP000800200">
    <property type="component" value="Unassembled WGS sequence"/>
</dbReference>
<dbReference type="InterPro" id="IPR056884">
    <property type="entry name" value="NPHP3-like_N"/>
</dbReference>
<evidence type="ECO:0000313" key="3">
    <source>
        <dbReference type="EMBL" id="KAF2177566.1"/>
    </source>
</evidence>
<dbReference type="EMBL" id="ML994687">
    <property type="protein sequence ID" value="KAF2177566.1"/>
    <property type="molecule type" value="Genomic_DNA"/>
</dbReference>